<feature type="domain" description="DUF4365" evidence="1">
    <location>
        <begin position="12"/>
        <end position="150"/>
    </location>
</feature>
<evidence type="ECO:0000313" key="3">
    <source>
        <dbReference type="Proteomes" id="UP000198662"/>
    </source>
</evidence>
<proteinExistence type="predicted"/>
<dbReference type="Proteomes" id="UP000198662">
    <property type="component" value="Unassembled WGS sequence"/>
</dbReference>
<reference evidence="3" key="1">
    <citation type="submission" date="2016-10" db="EMBL/GenBank/DDBJ databases">
        <authorList>
            <person name="Varghese N."/>
            <person name="Submissions S."/>
        </authorList>
    </citation>
    <scope>NUCLEOTIDE SEQUENCE [LARGE SCALE GENOMIC DNA]</scope>
    <source>
        <strain evidence="3">CGMCC 4.3147</strain>
    </source>
</reference>
<protein>
    <recommendedName>
        <fullName evidence="1">DUF4365 domain-containing protein</fullName>
    </recommendedName>
</protein>
<accession>A0A1G9GJ20</accession>
<keyword evidence="3" id="KW-1185">Reference proteome</keyword>
<name>A0A1G9GJ20_9ACTN</name>
<dbReference type="STRING" id="380244.SAMN05216298_2235"/>
<dbReference type="InterPro" id="IPR016024">
    <property type="entry name" value="ARM-type_fold"/>
</dbReference>
<dbReference type="Pfam" id="PF14280">
    <property type="entry name" value="DUF4365"/>
    <property type="match status" value="1"/>
</dbReference>
<dbReference type="EMBL" id="FNGF01000003">
    <property type="protein sequence ID" value="SDL00636.1"/>
    <property type="molecule type" value="Genomic_DNA"/>
</dbReference>
<evidence type="ECO:0000313" key="2">
    <source>
        <dbReference type="EMBL" id="SDL00636.1"/>
    </source>
</evidence>
<dbReference type="OrthoDB" id="4951670at2"/>
<dbReference type="InterPro" id="IPR025375">
    <property type="entry name" value="DUF4365"/>
</dbReference>
<dbReference type="AlphaFoldDB" id="A0A1G9GJ20"/>
<evidence type="ECO:0000259" key="1">
    <source>
        <dbReference type="Pfam" id="PF14280"/>
    </source>
</evidence>
<dbReference type="SUPFAM" id="SSF48371">
    <property type="entry name" value="ARM repeat"/>
    <property type="match status" value="1"/>
</dbReference>
<gene>
    <name evidence="2" type="ORF">SAMN05216298_2235</name>
</gene>
<sequence>MRMTSNQRTGAFGQSRVKAQFEDLGCAPIPNPEHDFGTDLYIQLANLEGNLTGAFIGAQIKTGKSFFKEEVHGRAGVVEGWWFREDLAHYDYWMTHQVPHVVILYNKSEQTAYWSQITKSRCKLTKKGFKVFVPSHQVVDFQHLGSLIRVASSASSAISLEGTAWDSSKYSMPQGSKMRHSFIAPRLVAPHGNRQIDTIGYHEAIALQIQGRGVDYSDFLDSNRALKEAADTWGWQFARTVNSFTSGLMPDEFSSELLQLGSAPTEDVPGAIVFLACMHMERGNFHQAKSVLENNTITENSVDNAWIKTQIARCELETGNLEAAKVIINNTIIELLRVKNDVTATAILGAATKLRNTMLDYRNASIQEMISAADNIASWWRSKTVSIGATKVLVRNFRQWAGDTSQIIFADDVANNSLFAAQIQANLTGDRDDWRTYLSFSGQNTLLDKTDDRSIQIALSDLKLSGDAKTLELATRKICDDGPLQVLRKFATSIRNSNWSYTTSLPNLMVWKNAGELLSESDADEAASYCIDAILGRQSALHPSTLTGFSIGFRVFEALSGIMNASSVTSHQRVLETLIEIDERSFEHPEISRCLKRLKWDRINPELIDSLINKIANLSNSSTSNSILGLISRHRTSARDILLDRFTSDADAALSIEYIGGLSEHAANDLIQDLAYRVERLCSESSTQPRTYPPDPAPAFLAQLNSLHQSIACWDPVLTYLSSENIDRNDKYATCQIISRLHNKIADRVRTSLTESIGKIRLQSSSYAIHNFMSRNIDGVLLRAEYVLGVIPPESINLSVIAAIHGAAEIRRDIAEFAALDDTGQLGWVLSNLLNDGDAQVRALVTQGIAHWISNDRAEPWMVSYARSLPDGDGTRLPLAFVIGMCNPTSEQSQLVLPTLTHFSTHPSARVRRIAGEKLAKVELEQEKGV</sequence>
<organism evidence="2 3">
    <name type="scientific">Glycomyces sambucus</name>
    <dbReference type="NCBI Taxonomy" id="380244"/>
    <lineage>
        <taxon>Bacteria</taxon>
        <taxon>Bacillati</taxon>
        <taxon>Actinomycetota</taxon>
        <taxon>Actinomycetes</taxon>
        <taxon>Glycomycetales</taxon>
        <taxon>Glycomycetaceae</taxon>
        <taxon>Glycomyces</taxon>
    </lineage>
</organism>